<feature type="transmembrane region" description="Helical" evidence="6">
    <location>
        <begin position="301"/>
        <end position="327"/>
    </location>
</feature>
<dbReference type="Proteomes" id="UP000588068">
    <property type="component" value="Unassembled WGS sequence"/>
</dbReference>
<evidence type="ECO:0000313" key="9">
    <source>
        <dbReference type="EMBL" id="MBB6094521.1"/>
    </source>
</evidence>
<keyword evidence="3 6" id="KW-0812">Transmembrane</keyword>
<feature type="domain" description="ABC3 transporter permease C-terminal" evidence="7">
    <location>
        <begin position="260"/>
        <end position="382"/>
    </location>
</feature>
<dbReference type="RefSeq" id="WP_184333937.1">
    <property type="nucleotide sequence ID" value="NZ_JACHHZ010000004.1"/>
</dbReference>
<comment type="subcellular location">
    <subcellularLocation>
        <location evidence="1">Cell membrane</location>
        <topology evidence="1">Multi-pass membrane protein</topology>
    </subcellularLocation>
</comment>
<evidence type="ECO:0000259" key="7">
    <source>
        <dbReference type="Pfam" id="PF02687"/>
    </source>
</evidence>
<feature type="transmembrane region" description="Helical" evidence="6">
    <location>
        <begin position="472"/>
        <end position="496"/>
    </location>
</feature>
<dbReference type="GO" id="GO:0005886">
    <property type="term" value="C:plasma membrane"/>
    <property type="evidence" value="ECO:0007669"/>
    <property type="project" value="UniProtKB-SubCell"/>
</dbReference>
<feature type="transmembrane region" description="Helical" evidence="6">
    <location>
        <begin position="401"/>
        <end position="422"/>
    </location>
</feature>
<dbReference type="Pfam" id="PF12704">
    <property type="entry name" value="MacB_PCD"/>
    <property type="match status" value="2"/>
</dbReference>
<evidence type="ECO:0000256" key="2">
    <source>
        <dbReference type="ARBA" id="ARBA00022475"/>
    </source>
</evidence>
<dbReference type="InterPro" id="IPR003838">
    <property type="entry name" value="ABC3_permease_C"/>
</dbReference>
<comment type="caution">
    <text evidence="9">The sequence shown here is derived from an EMBL/GenBank/DDBJ whole genome shotgun (WGS) entry which is preliminary data.</text>
</comment>
<dbReference type="AlphaFoldDB" id="A0A841HMN2"/>
<gene>
    <name evidence="9" type="ORF">HNQ60_003408</name>
</gene>
<feature type="transmembrane region" description="Helical" evidence="6">
    <location>
        <begin position="23"/>
        <end position="42"/>
    </location>
</feature>
<evidence type="ECO:0000256" key="6">
    <source>
        <dbReference type="SAM" id="Phobius"/>
    </source>
</evidence>
<evidence type="ECO:0000256" key="1">
    <source>
        <dbReference type="ARBA" id="ARBA00004651"/>
    </source>
</evidence>
<evidence type="ECO:0000256" key="4">
    <source>
        <dbReference type="ARBA" id="ARBA00022989"/>
    </source>
</evidence>
<protein>
    <submittedName>
        <fullName evidence="9">Putative ABC transport system permease protein</fullName>
    </submittedName>
</protein>
<keyword evidence="2" id="KW-1003">Cell membrane</keyword>
<keyword evidence="4 6" id="KW-1133">Transmembrane helix</keyword>
<evidence type="ECO:0000256" key="3">
    <source>
        <dbReference type="ARBA" id="ARBA00022692"/>
    </source>
</evidence>
<evidence type="ECO:0000313" key="10">
    <source>
        <dbReference type="Proteomes" id="UP000588068"/>
    </source>
</evidence>
<feature type="transmembrane region" description="Helical" evidence="6">
    <location>
        <begin position="756"/>
        <end position="786"/>
    </location>
</feature>
<feature type="domain" description="MacB-like periplasmic core" evidence="8">
    <location>
        <begin position="478"/>
        <end position="679"/>
    </location>
</feature>
<dbReference type="Pfam" id="PF02687">
    <property type="entry name" value="FtsX"/>
    <property type="match status" value="2"/>
</dbReference>
<feature type="transmembrane region" description="Helical" evidence="6">
    <location>
        <begin position="798"/>
        <end position="822"/>
    </location>
</feature>
<keyword evidence="5 6" id="KW-0472">Membrane</keyword>
<reference evidence="9 10" key="1">
    <citation type="submission" date="2020-08" db="EMBL/GenBank/DDBJ databases">
        <title>Genomic Encyclopedia of Type Strains, Phase IV (KMG-IV): sequencing the most valuable type-strain genomes for metagenomic binning, comparative biology and taxonomic classification.</title>
        <authorList>
            <person name="Goeker M."/>
        </authorList>
    </citation>
    <scope>NUCLEOTIDE SEQUENCE [LARGE SCALE GENOMIC DNA]</scope>
    <source>
        <strain evidence="9 10">DSM 26723</strain>
    </source>
</reference>
<evidence type="ECO:0000259" key="8">
    <source>
        <dbReference type="Pfam" id="PF12704"/>
    </source>
</evidence>
<sequence length="840" mass="88750">MAGTAVLDAGVFGPLRHAPGRTALAVVAIALGVALGFAIYLINRVAADEVSLAARSLFGMADLAVEATGDGFDEGLYPIVARVPGVEVASPVVQIEARMVGRRGVLTLLGMDVFRSRRLQPAFAQAAGGGDKAESAPVIDGEPIFLSASAARTLGAKVGERMQFQVGLEPREFQVAAILPRTALEDRAAIIDIATAQWQFERLGRLSRLNLRLAPGANVDQVRDSLAQVLPEGVRVVTPGQAADDALRLSRAYRSNLTALALVALFTGGFFVYSTQSLAALRRRREFALLHALGVTRREQLFMALVGGGAIGAAGALVGIAGGFLIAQLGLTALGTDLGAGYFRGGAPALEFHWHEAVAFCALGIVVAVAGTLQPALQAANVPTATALKAGDVTSGDVRSHFVLIAALFVLAAITLFLPPVAGLPLPGYVSIGLLIIGTVVAMPAILRSLLAHAPALKPVPWEIAIAHLRGTARYATLSVSAIVVSFSLMVAMAIMVTSFRTSLDLWVQRILPADVYLRSGYIGQSSHLDQALLESIRGIGGIERLETSRFAVADAIDSGQPLTVIAREVDASSAERVLWLEAVAKQPVAANAVPVWISEAAADQLRLGPDATFDLLLAGRKVTASIRGIWRDYEHPRGAVIMDRATYESLTGDGAINTIWIWLKADASIDDVQRQIRERMPAGSEYDLRIPQDLRRLSLQAFDRTFAVTYALECIAILIGLFGISAGTSAQVLARRREFGVLRHIGLTRQQIASTLAIEGAGLGALGVLVGLITGACVSLILIYVVNRQSFHWSMDLYVPFGLLGILSSALIAAGAVIAVVSGRQAMRGDVIAAVKEDW</sequence>
<feature type="domain" description="MacB-like periplasmic core" evidence="8">
    <location>
        <begin position="22"/>
        <end position="228"/>
    </location>
</feature>
<dbReference type="PANTHER" id="PTHR30287">
    <property type="entry name" value="MEMBRANE COMPONENT OF PREDICTED ABC SUPERFAMILY METABOLITE UPTAKE TRANSPORTER"/>
    <property type="match status" value="1"/>
</dbReference>
<feature type="transmembrane region" description="Helical" evidence="6">
    <location>
        <begin position="711"/>
        <end position="735"/>
    </location>
</feature>
<evidence type="ECO:0000256" key="5">
    <source>
        <dbReference type="ARBA" id="ARBA00023136"/>
    </source>
</evidence>
<feature type="transmembrane region" description="Helical" evidence="6">
    <location>
        <begin position="428"/>
        <end position="451"/>
    </location>
</feature>
<feature type="domain" description="ABC3 transporter permease C-terminal" evidence="7">
    <location>
        <begin position="715"/>
        <end position="829"/>
    </location>
</feature>
<keyword evidence="10" id="KW-1185">Reference proteome</keyword>
<dbReference type="EMBL" id="JACHHZ010000004">
    <property type="protein sequence ID" value="MBB6094521.1"/>
    <property type="molecule type" value="Genomic_DNA"/>
</dbReference>
<proteinExistence type="predicted"/>
<dbReference type="PANTHER" id="PTHR30287:SF2">
    <property type="entry name" value="BLL1001 PROTEIN"/>
    <property type="match status" value="1"/>
</dbReference>
<name>A0A841HMN2_9GAMM</name>
<accession>A0A841HMN2</accession>
<organism evidence="9 10">
    <name type="scientific">Povalibacter uvarum</name>
    <dbReference type="NCBI Taxonomy" id="732238"/>
    <lineage>
        <taxon>Bacteria</taxon>
        <taxon>Pseudomonadati</taxon>
        <taxon>Pseudomonadota</taxon>
        <taxon>Gammaproteobacteria</taxon>
        <taxon>Steroidobacterales</taxon>
        <taxon>Steroidobacteraceae</taxon>
        <taxon>Povalibacter</taxon>
    </lineage>
</organism>
<dbReference type="InterPro" id="IPR025857">
    <property type="entry name" value="MacB_PCD"/>
</dbReference>
<feature type="transmembrane region" description="Helical" evidence="6">
    <location>
        <begin position="257"/>
        <end position="281"/>
    </location>
</feature>
<dbReference type="InterPro" id="IPR038766">
    <property type="entry name" value="Membrane_comp_ABC_pdt"/>
</dbReference>